<reference evidence="2 3" key="1">
    <citation type="submission" date="2018-06" db="EMBL/GenBank/DDBJ databases">
        <authorList>
            <consortium name="Pathogen Informatics"/>
            <person name="Doyle S."/>
        </authorList>
    </citation>
    <scope>NUCLEOTIDE SEQUENCE [LARGE SCALE GENOMIC DNA]</scope>
    <source>
        <strain evidence="2 3">NCTC10529</strain>
    </source>
</reference>
<protein>
    <submittedName>
        <fullName evidence="2">Uncharacterized protein conserved in bacteria</fullName>
    </submittedName>
</protein>
<feature type="coiled-coil region" evidence="1">
    <location>
        <begin position="388"/>
        <end position="415"/>
    </location>
</feature>
<dbReference type="AlphaFoldDB" id="A0AAX2J2V0"/>
<accession>A0AAX2J2V0</accession>
<evidence type="ECO:0000313" key="3">
    <source>
        <dbReference type="Proteomes" id="UP000248598"/>
    </source>
</evidence>
<feature type="coiled-coil region" evidence="1">
    <location>
        <begin position="59"/>
        <end position="155"/>
    </location>
</feature>
<evidence type="ECO:0000256" key="1">
    <source>
        <dbReference type="SAM" id="Coils"/>
    </source>
</evidence>
<organism evidence="2 3">
    <name type="scientific">Kingella kingae</name>
    <dbReference type="NCBI Taxonomy" id="504"/>
    <lineage>
        <taxon>Bacteria</taxon>
        <taxon>Pseudomonadati</taxon>
        <taxon>Pseudomonadota</taxon>
        <taxon>Betaproteobacteria</taxon>
        <taxon>Neisseriales</taxon>
        <taxon>Neisseriaceae</taxon>
        <taxon>Kingella</taxon>
    </lineage>
</organism>
<dbReference type="EMBL" id="LS483426">
    <property type="protein sequence ID" value="SQH24639.1"/>
    <property type="molecule type" value="Genomic_DNA"/>
</dbReference>
<dbReference type="Pfam" id="PF09903">
    <property type="entry name" value="DUF2130"/>
    <property type="match status" value="1"/>
</dbReference>
<sequence length="435" mass="49699">MHEIKCPHCQTAFTINEASYADILNQVRTQEFQAEIHERLVQHQAQAKSELALQQAKAQTQFEQTLAQKNAEIAQLNSQLASHEKDRQLAVAEVSGSLKADLATREREIEQLRAQNAALVERMNLERDLAISQALAAKEREVLDLETQLKLSESKNESEQRALQDKFQMVLKIKDEEIAAYRDFKAKQSTKMVGESLELHCENEFNRVRAMAFPQAQFGKDNDASSGSKGDYIFRETDGQGSEIVSIMFEMKNENDGTATKKKNVDFLKELDKDRREKGCEYAVLVSLLEGNNDLYNDGIVDVSYLFPKMYVVRPQFFLPMISLLRNSGLNALKYKQEVATMRAQNIDITNFESELDDFREKFDRNYRLASEKFQSAIKHIDETIKHLEKTKADLLGAENNLRLANDKAEDLTVKKLTRKNPTMKAKFDALKDGE</sequence>
<keyword evidence="1" id="KW-0175">Coiled coil</keyword>
<gene>
    <name evidence="2" type="ORF">NCTC10529_00830</name>
</gene>
<dbReference type="PIRSF" id="PIRSF005850">
    <property type="entry name" value="UCP005850"/>
    <property type="match status" value="1"/>
</dbReference>
<proteinExistence type="predicted"/>
<dbReference type="Proteomes" id="UP000248598">
    <property type="component" value="Chromosome 1"/>
</dbReference>
<name>A0AAX2J2V0_KINKI</name>
<evidence type="ECO:0000313" key="2">
    <source>
        <dbReference type="EMBL" id="SQH24639.1"/>
    </source>
</evidence>
<dbReference type="RefSeq" id="WP_032827582.1">
    <property type="nucleotide sequence ID" value="NZ_CP091518.1"/>
</dbReference>
<dbReference type="GeneID" id="93262139"/>
<dbReference type="InterPro" id="IPR019219">
    <property type="entry name" value="DUF2130"/>
</dbReference>